<sequence length="133" mass="13981">MGSTILVVDDDAFVRMDLAEIVEESGFAACEACSVAEALALIDAAPERFAAVVTDIQMPGSRNGIVLANHVAYMWPHIRVIVISGGRVPLEGQLPFATPFIAKPYTAPTISAAILGAVADLSARRMPEGTQVS</sequence>
<protein>
    <submittedName>
        <fullName evidence="6">Response regulator receiver domain-containing protein</fullName>
    </submittedName>
</protein>
<evidence type="ECO:0000256" key="3">
    <source>
        <dbReference type="ARBA" id="ARBA00023163"/>
    </source>
</evidence>
<dbReference type="Gene3D" id="3.40.50.2300">
    <property type="match status" value="1"/>
</dbReference>
<evidence type="ECO:0000256" key="1">
    <source>
        <dbReference type="ARBA" id="ARBA00022553"/>
    </source>
</evidence>
<keyword evidence="7" id="KW-1185">Reference proteome</keyword>
<evidence type="ECO:0000313" key="6">
    <source>
        <dbReference type="EMBL" id="SFZ85916.1"/>
    </source>
</evidence>
<keyword evidence="2" id="KW-0805">Transcription regulation</keyword>
<keyword evidence="1 4" id="KW-0597">Phosphoprotein</keyword>
<dbReference type="PANTHER" id="PTHR44591">
    <property type="entry name" value="STRESS RESPONSE REGULATOR PROTEIN 1"/>
    <property type="match status" value="1"/>
</dbReference>
<dbReference type="SUPFAM" id="SSF52172">
    <property type="entry name" value="CheY-like"/>
    <property type="match status" value="1"/>
</dbReference>
<proteinExistence type="predicted"/>
<dbReference type="SMART" id="SM00448">
    <property type="entry name" value="REC"/>
    <property type="match status" value="1"/>
</dbReference>
<dbReference type="AlphaFoldDB" id="A0A1K2I2D4"/>
<dbReference type="Pfam" id="PF00072">
    <property type="entry name" value="Response_reg"/>
    <property type="match status" value="1"/>
</dbReference>
<dbReference type="Proteomes" id="UP000183447">
    <property type="component" value="Unassembled WGS sequence"/>
</dbReference>
<dbReference type="EMBL" id="FPKU01000003">
    <property type="protein sequence ID" value="SFZ85916.1"/>
    <property type="molecule type" value="Genomic_DNA"/>
</dbReference>
<reference evidence="6 7" key="1">
    <citation type="submission" date="2016-11" db="EMBL/GenBank/DDBJ databases">
        <authorList>
            <person name="Jaros S."/>
            <person name="Januszkiewicz K."/>
            <person name="Wedrychowicz H."/>
        </authorList>
    </citation>
    <scope>NUCLEOTIDE SEQUENCE [LARGE SCALE GENOMIC DNA]</scope>
    <source>
        <strain evidence="6 7">ATCC 23634</strain>
    </source>
</reference>
<dbReference type="InterPro" id="IPR011006">
    <property type="entry name" value="CheY-like_superfamily"/>
</dbReference>
<dbReference type="GO" id="GO:0000160">
    <property type="term" value="P:phosphorelay signal transduction system"/>
    <property type="evidence" value="ECO:0007669"/>
    <property type="project" value="InterPro"/>
</dbReference>
<dbReference type="InterPro" id="IPR001789">
    <property type="entry name" value="Sig_transdc_resp-reg_receiver"/>
</dbReference>
<feature type="domain" description="Response regulatory" evidence="5">
    <location>
        <begin position="4"/>
        <end position="118"/>
    </location>
</feature>
<evidence type="ECO:0000256" key="2">
    <source>
        <dbReference type="ARBA" id="ARBA00023015"/>
    </source>
</evidence>
<dbReference type="STRING" id="665118.SAMN02983003_3088"/>
<gene>
    <name evidence="6" type="ORF">SAMN02983003_3088</name>
</gene>
<evidence type="ECO:0000259" key="5">
    <source>
        <dbReference type="PROSITE" id="PS50110"/>
    </source>
</evidence>
<organism evidence="6 7">
    <name type="scientific">Devosia enhydra</name>
    <dbReference type="NCBI Taxonomy" id="665118"/>
    <lineage>
        <taxon>Bacteria</taxon>
        <taxon>Pseudomonadati</taxon>
        <taxon>Pseudomonadota</taxon>
        <taxon>Alphaproteobacteria</taxon>
        <taxon>Hyphomicrobiales</taxon>
        <taxon>Devosiaceae</taxon>
        <taxon>Devosia</taxon>
    </lineage>
</organism>
<feature type="modified residue" description="4-aspartylphosphate" evidence="4">
    <location>
        <position position="55"/>
    </location>
</feature>
<dbReference type="PROSITE" id="PS50110">
    <property type="entry name" value="RESPONSE_REGULATORY"/>
    <property type="match status" value="1"/>
</dbReference>
<evidence type="ECO:0000313" key="7">
    <source>
        <dbReference type="Proteomes" id="UP000183447"/>
    </source>
</evidence>
<dbReference type="RefSeq" id="WP_177282580.1">
    <property type="nucleotide sequence ID" value="NZ_FPKU01000003.1"/>
</dbReference>
<dbReference type="PANTHER" id="PTHR44591:SF3">
    <property type="entry name" value="RESPONSE REGULATORY DOMAIN-CONTAINING PROTEIN"/>
    <property type="match status" value="1"/>
</dbReference>
<accession>A0A1K2I2D4</accession>
<dbReference type="InterPro" id="IPR050595">
    <property type="entry name" value="Bact_response_regulator"/>
</dbReference>
<name>A0A1K2I2D4_9HYPH</name>
<evidence type="ECO:0000256" key="4">
    <source>
        <dbReference type="PROSITE-ProRule" id="PRU00169"/>
    </source>
</evidence>
<keyword evidence="3" id="KW-0804">Transcription</keyword>